<proteinExistence type="predicted"/>
<evidence type="ECO:0000313" key="1">
    <source>
        <dbReference type="EMBL" id="CCD53652.1"/>
    </source>
</evidence>
<dbReference type="Proteomes" id="UP000008177">
    <property type="component" value="Unplaced contigs"/>
</dbReference>
<dbReference type="AlphaFoldDB" id="G2YPV4"/>
<gene>
    <name evidence="1" type="ORF">BofuT4_P136970.1</name>
</gene>
<reference evidence="2" key="1">
    <citation type="journal article" date="2011" name="PLoS Genet.">
        <title>Genomic analysis of the necrotrophic fungal pathogens Sclerotinia sclerotiorum and Botrytis cinerea.</title>
        <authorList>
            <person name="Amselem J."/>
            <person name="Cuomo C.A."/>
            <person name="van Kan J.A."/>
            <person name="Viaud M."/>
            <person name="Benito E.P."/>
            <person name="Couloux A."/>
            <person name="Coutinho P.M."/>
            <person name="de Vries R.P."/>
            <person name="Dyer P.S."/>
            <person name="Fillinger S."/>
            <person name="Fournier E."/>
            <person name="Gout L."/>
            <person name="Hahn M."/>
            <person name="Kohn L."/>
            <person name="Lapalu N."/>
            <person name="Plummer K.M."/>
            <person name="Pradier J.M."/>
            <person name="Quevillon E."/>
            <person name="Sharon A."/>
            <person name="Simon A."/>
            <person name="ten Have A."/>
            <person name="Tudzynski B."/>
            <person name="Tudzynski P."/>
            <person name="Wincker P."/>
            <person name="Andrew M."/>
            <person name="Anthouard V."/>
            <person name="Beever R.E."/>
            <person name="Beffa R."/>
            <person name="Benoit I."/>
            <person name="Bouzid O."/>
            <person name="Brault B."/>
            <person name="Chen Z."/>
            <person name="Choquer M."/>
            <person name="Collemare J."/>
            <person name="Cotton P."/>
            <person name="Danchin E.G."/>
            <person name="Da Silva C."/>
            <person name="Gautier A."/>
            <person name="Giraud C."/>
            <person name="Giraud T."/>
            <person name="Gonzalez C."/>
            <person name="Grossetete S."/>
            <person name="Guldener U."/>
            <person name="Henrissat B."/>
            <person name="Howlett B.J."/>
            <person name="Kodira C."/>
            <person name="Kretschmer M."/>
            <person name="Lappartient A."/>
            <person name="Leroch M."/>
            <person name="Levis C."/>
            <person name="Mauceli E."/>
            <person name="Neuveglise C."/>
            <person name="Oeser B."/>
            <person name="Pearson M."/>
            <person name="Poulain J."/>
            <person name="Poussereau N."/>
            <person name="Quesneville H."/>
            <person name="Rascle C."/>
            <person name="Schumacher J."/>
            <person name="Segurens B."/>
            <person name="Sexton A."/>
            <person name="Silva E."/>
            <person name="Sirven C."/>
            <person name="Soanes D.M."/>
            <person name="Talbot N.J."/>
            <person name="Templeton M."/>
            <person name="Yandava C."/>
            <person name="Yarden O."/>
            <person name="Zeng Q."/>
            <person name="Rollins J.A."/>
            <person name="Lebrun M.H."/>
            <person name="Dickman M."/>
        </authorList>
    </citation>
    <scope>NUCLEOTIDE SEQUENCE [LARGE SCALE GENOMIC DNA]</scope>
    <source>
        <strain evidence="2">T4</strain>
    </source>
</reference>
<evidence type="ECO:0000313" key="2">
    <source>
        <dbReference type="Proteomes" id="UP000008177"/>
    </source>
</evidence>
<protein>
    <submittedName>
        <fullName evidence="1">Uncharacterized protein</fullName>
    </submittedName>
</protein>
<dbReference type="EMBL" id="FQ790347">
    <property type="protein sequence ID" value="CCD53652.1"/>
    <property type="molecule type" value="Genomic_DNA"/>
</dbReference>
<accession>G2YPV4</accession>
<name>G2YPV4_BOTF4</name>
<organism evidence="1 2">
    <name type="scientific">Botryotinia fuckeliana (strain T4)</name>
    <name type="common">Noble rot fungus</name>
    <name type="synonym">Botrytis cinerea</name>
    <dbReference type="NCBI Taxonomy" id="999810"/>
    <lineage>
        <taxon>Eukaryota</taxon>
        <taxon>Fungi</taxon>
        <taxon>Dikarya</taxon>
        <taxon>Ascomycota</taxon>
        <taxon>Pezizomycotina</taxon>
        <taxon>Leotiomycetes</taxon>
        <taxon>Helotiales</taxon>
        <taxon>Sclerotiniaceae</taxon>
        <taxon>Botrytis</taxon>
    </lineage>
</organism>
<dbReference type="InParanoid" id="G2YPV4"/>
<sequence length="54" mass="6254">MKISRDQARAEYAFPINSGPSKRVIQMNRLYNTAFFLIFRSSFDPSRALFAPIL</sequence>
<dbReference type="HOGENOM" id="CLU_3050101_0_0_1"/>